<evidence type="ECO:0000313" key="2">
    <source>
        <dbReference type="Proteomes" id="UP001142489"/>
    </source>
</evidence>
<evidence type="ECO:0000313" key="1">
    <source>
        <dbReference type="EMBL" id="KAJ7338442.1"/>
    </source>
</evidence>
<accession>A0A9Q0Y1Y5</accession>
<dbReference type="Gene3D" id="3.30.70.1820">
    <property type="entry name" value="L1 transposable element, RRM domain"/>
    <property type="match status" value="1"/>
</dbReference>
<name>A0A9Q0Y1Y5_9SAUR</name>
<keyword evidence="2" id="KW-1185">Reference proteome</keyword>
<organism evidence="1 2">
    <name type="scientific">Phrynocephalus forsythii</name>
    <dbReference type="NCBI Taxonomy" id="171643"/>
    <lineage>
        <taxon>Eukaryota</taxon>
        <taxon>Metazoa</taxon>
        <taxon>Chordata</taxon>
        <taxon>Craniata</taxon>
        <taxon>Vertebrata</taxon>
        <taxon>Euteleostomi</taxon>
        <taxon>Lepidosauria</taxon>
        <taxon>Squamata</taxon>
        <taxon>Bifurcata</taxon>
        <taxon>Unidentata</taxon>
        <taxon>Episquamata</taxon>
        <taxon>Toxicofera</taxon>
        <taxon>Iguania</taxon>
        <taxon>Acrodonta</taxon>
        <taxon>Agamidae</taxon>
        <taxon>Agaminae</taxon>
        <taxon>Phrynocephalus</taxon>
    </lineage>
</organism>
<dbReference type="Proteomes" id="UP001142489">
    <property type="component" value="Unassembled WGS sequence"/>
</dbReference>
<sequence length="106" mass="12399">MDPIQKELEEVKKENQSLFQINKDLTDTIVIELDRASSILRLLNIPEKERNLTEQITTILAEVLGIETEEMEGEIDKVYRANLSHARRNNIPCEIHVKFVKRTNKR</sequence>
<comment type="caution">
    <text evidence="1">The sequence shown here is derived from an EMBL/GenBank/DDBJ whole genome shotgun (WGS) entry which is preliminary data.</text>
</comment>
<dbReference type="EMBL" id="JAPFRF010000003">
    <property type="protein sequence ID" value="KAJ7338442.1"/>
    <property type="molecule type" value="Genomic_DNA"/>
</dbReference>
<reference evidence="1" key="1">
    <citation type="journal article" date="2023" name="DNA Res.">
        <title>Chromosome-level genome assembly of Phrynocephalus forsythii using third-generation DNA sequencing and Hi-C analysis.</title>
        <authorList>
            <person name="Qi Y."/>
            <person name="Zhao W."/>
            <person name="Zhao Y."/>
            <person name="Niu C."/>
            <person name="Cao S."/>
            <person name="Zhang Y."/>
        </authorList>
    </citation>
    <scope>NUCLEOTIDE SEQUENCE</scope>
    <source>
        <tissue evidence="1">Muscle</tissue>
    </source>
</reference>
<proteinExistence type="predicted"/>
<protein>
    <submittedName>
        <fullName evidence="1">Uncharacterized protein</fullName>
    </submittedName>
</protein>
<dbReference type="AlphaFoldDB" id="A0A9Q0Y1Y5"/>
<dbReference type="OrthoDB" id="9050469at2759"/>
<gene>
    <name evidence="1" type="ORF">JRQ81_012180</name>
</gene>